<comment type="cofactor">
    <cofactor evidence="1">
        <name>Mn(2+)</name>
        <dbReference type="ChEBI" id="CHEBI:29035"/>
    </cofactor>
</comment>
<dbReference type="CDD" id="cd18870">
    <property type="entry name" value="NUDIX_AcylCoAdiphos_Nudt19"/>
    <property type="match status" value="1"/>
</dbReference>
<evidence type="ECO:0000256" key="1">
    <source>
        <dbReference type="ARBA" id="ARBA00001936"/>
    </source>
</evidence>
<evidence type="ECO:0000256" key="4">
    <source>
        <dbReference type="ARBA" id="ARBA00022723"/>
    </source>
</evidence>
<keyword evidence="4" id="KW-0479">Metal-binding</keyword>
<dbReference type="Proteomes" id="UP000694888">
    <property type="component" value="Unplaced"/>
</dbReference>
<evidence type="ECO:0000256" key="6">
    <source>
        <dbReference type="ARBA" id="ARBA00022842"/>
    </source>
</evidence>
<evidence type="ECO:0000256" key="2">
    <source>
        <dbReference type="ARBA" id="ARBA00001946"/>
    </source>
</evidence>
<dbReference type="GeneID" id="101845786"/>
<accession>A0ABM0JW84</accession>
<comment type="similarity">
    <text evidence="3">Belongs to the Nudix hydrolase family.</text>
</comment>
<sequence>MAAVLKHWREAATLILVSSSKLSRVGFQFVSNSEQGSVKEKTDDHVLRHITGNDLSKLKPLNKPGSENYELLLLKRSSKSKFMPNLYVFPGGVAVDSDFQSTWLELFNSLGSEVQRDMFSNMSAGSSLAAPMFSRRRDEKFSSIPAEVAFRICAIRETFEESGVLLAWPAKLAKSVGRSLLSPSQAGSWDSFFDLPIDTHDISEWRHRVNANPDEFFNMCRELDLLPAIWTLYEWSNWLTPTTAEENRRRFDTAFYICCIDHKPEAAEDEGETVNAQWAKPSLVLLEQFSKKGGLAPPQIYEIARLLNFNSVSDLRKNASDPHRERVERLLPVMEMCQDYLLSVLPGDDLYPKKPDLYHKNEVHPFAETLEQLNRKYPNTHRTASRLPRTKITPDELIIECSIGSRRSGNVLPDIPAVVDLMVKSKL</sequence>
<dbReference type="PANTHER" id="PTHR12318:SF0">
    <property type="entry name" value="ACYL-COENZYME A DIPHOSPHATASE NUDT19"/>
    <property type="match status" value="1"/>
</dbReference>
<keyword evidence="6" id="KW-0460">Magnesium</keyword>
<dbReference type="PANTHER" id="PTHR12318">
    <property type="entry name" value="TESTOSTERONE-REGULATED PROTEIN RP2"/>
    <property type="match status" value="1"/>
</dbReference>
<keyword evidence="8" id="KW-1185">Reference proteome</keyword>
<reference evidence="9" key="1">
    <citation type="submission" date="2025-08" db="UniProtKB">
        <authorList>
            <consortium name="RefSeq"/>
        </authorList>
    </citation>
    <scope>IDENTIFICATION</scope>
</reference>
<dbReference type="Gene3D" id="3.90.79.10">
    <property type="entry name" value="Nucleoside Triphosphate Pyrophosphohydrolase"/>
    <property type="match status" value="1"/>
</dbReference>
<dbReference type="InterPro" id="IPR015797">
    <property type="entry name" value="NUDIX_hydrolase-like_dom_sf"/>
</dbReference>
<keyword evidence="5" id="KW-0378">Hydrolase</keyword>
<gene>
    <name evidence="9" type="primary">LOC101845786</name>
</gene>
<organism evidence="8 9">
    <name type="scientific">Aplysia californica</name>
    <name type="common">California sea hare</name>
    <dbReference type="NCBI Taxonomy" id="6500"/>
    <lineage>
        <taxon>Eukaryota</taxon>
        <taxon>Metazoa</taxon>
        <taxon>Spiralia</taxon>
        <taxon>Lophotrochozoa</taxon>
        <taxon>Mollusca</taxon>
        <taxon>Gastropoda</taxon>
        <taxon>Heterobranchia</taxon>
        <taxon>Euthyneura</taxon>
        <taxon>Tectipleura</taxon>
        <taxon>Aplysiida</taxon>
        <taxon>Aplysioidea</taxon>
        <taxon>Aplysiidae</taxon>
        <taxon>Aplysia</taxon>
    </lineage>
</organism>
<evidence type="ECO:0000256" key="5">
    <source>
        <dbReference type="ARBA" id="ARBA00022801"/>
    </source>
</evidence>
<dbReference type="SUPFAM" id="SSF55811">
    <property type="entry name" value="Nudix"/>
    <property type="match status" value="1"/>
</dbReference>
<evidence type="ECO:0000256" key="3">
    <source>
        <dbReference type="ARBA" id="ARBA00005582"/>
    </source>
</evidence>
<evidence type="ECO:0000256" key="7">
    <source>
        <dbReference type="ARBA" id="ARBA00023211"/>
    </source>
</evidence>
<protein>
    <submittedName>
        <fullName evidence="9">Nucleoside diphosphate-linked moiety X motif 19</fullName>
    </submittedName>
</protein>
<dbReference type="RefSeq" id="XP_005102970.1">
    <property type="nucleotide sequence ID" value="XM_005102913.3"/>
</dbReference>
<evidence type="ECO:0000313" key="9">
    <source>
        <dbReference type="RefSeq" id="XP_005102970.1"/>
    </source>
</evidence>
<keyword evidence="7" id="KW-0464">Manganese</keyword>
<proteinExistence type="inferred from homology"/>
<dbReference type="InterPro" id="IPR039121">
    <property type="entry name" value="NUDT19"/>
</dbReference>
<name>A0ABM0JW84_APLCA</name>
<comment type="cofactor">
    <cofactor evidence="2">
        <name>Mg(2+)</name>
        <dbReference type="ChEBI" id="CHEBI:18420"/>
    </cofactor>
</comment>
<evidence type="ECO:0000313" key="8">
    <source>
        <dbReference type="Proteomes" id="UP000694888"/>
    </source>
</evidence>